<accession>A0A4R4ZVV3</accession>
<proteinExistence type="predicted"/>
<dbReference type="RefSeq" id="WP_132164563.1">
    <property type="nucleotide sequence ID" value="NZ_SMKX01000003.1"/>
</dbReference>
<dbReference type="AlphaFoldDB" id="A0A4R4ZVV3"/>
<reference evidence="2 3" key="1">
    <citation type="submission" date="2019-03" db="EMBL/GenBank/DDBJ databases">
        <title>Draft genome sequences of novel Actinobacteria.</title>
        <authorList>
            <person name="Sahin N."/>
            <person name="Ay H."/>
            <person name="Saygin H."/>
        </authorList>
    </citation>
    <scope>NUCLEOTIDE SEQUENCE [LARGE SCALE GENOMIC DNA]</scope>
    <source>
        <strain evidence="2 3">JCM 13523</strain>
    </source>
</reference>
<sequence length="432" mass="45967">MRRKLAVALVMVTGASLLTACTADASPSAVSVAWAGAGKNSVRVTWKDSSAPNRITIEGVLSEGPSYVHYLPAEQENSWDIPTSAFPPDGNYRVVVTNGTTKEGLTGKPVKSPVFDTDGPVRPSSAFAVAQGRGVLIRWAVPTPPQDFTPHDPLDVEGTKAQKYVPLVGKPGGQPAPIGPGTTSARQVINSIKPPFLFQLRTENEWSSNVGGQVVGLTSSATVFVPPKAQYSLPLRIRGRVVLQETYCAAETDCALQQTTSAGIPLTVLTQVTPTARWSPVARGKTTAGGHYDIPVVTAGSRPYKVVAGQYAKPGVLTSESSSPAVFTRGVVRLLAGGYLGGNNKKRGEMVTVFARVAPAYTSTATLQLWNRQTRSWKSVKLVALRRGQAVFGFKIGAVGTYSYRWVLPQAAQGGRNMDGLTTPKLDLRIRP</sequence>
<organism evidence="2 3">
    <name type="scientific">Kribbella antibiotica</name>
    <dbReference type="NCBI Taxonomy" id="190195"/>
    <lineage>
        <taxon>Bacteria</taxon>
        <taxon>Bacillati</taxon>
        <taxon>Actinomycetota</taxon>
        <taxon>Actinomycetes</taxon>
        <taxon>Propionibacteriales</taxon>
        <taxon>Kribbellaceae</taxon>
        <taxon>Kribbella</taxon>
    </lineage>
</organism>
<comment type="caution">
    <text evidence="2">The sequence shown here is derived from an EMBL/GenBank/DDBJ whole genome shotgun (WGS) entry which is preliminary data.</text>
</comment>
<protein>
    <recommendedName>
        <fullName evidence="4">Fibronectin type III domain-containing protein</fullName>
    </recommendedName>
</protein>
<feature type="chain" id="PRO_5020675900" description="Fibronectin type III domain-containing protein" evidence="1">
    <location>
        <begin position="26"/>
        <end position="432"/>
    </location>
</feature>
<evidence type="ECO:0008006" key="4">
    <source>
        <dbReference type="Google" id="ProtNLM"/>
    </source>
</evidence>
<evidence type="ECO:0000256" key="1">
    <source>
        <dbReference type="SAM" id="SignalP"/>
    </source>
</evidence>
<evidence type="ECO:0000313" key="2">
    <source>
        <dbReference type="EMBL" id="TDD63045.1"/>
    </source>
</evidence>
<dbReference type="Proteomes" id="UP000295124">
    <property type="component" value="Unassembled WGS sequence"/>
</dbReference>
<dbReference type="PROSITE" id="PS51257">
    <property type="entry name" value="PROKAR_LIPOPROTEIN"/>
    <property type="match status" value="1"/>
</dbReference>
<dbReference type="EMBL" id="SMKX01000003">
    <property type="protein sequence ID" value="TDD63045.1"/>
    <property type="molecule type" value="Genomic_DNA"/>
</dbReference>
<keyword evidence="3" id="KW-1185">Reference proteome</keyword>
<feature type="signal peptide" evidence="1">
    <location>
        <begin position="1"/>
        <end position="25"/>
    </location>
</feature>
<dbReference type="OrthoDB" id="3813047at2"/>
<gene>
    <name evidence="2" type="ORF">E1263_01690</name>
</gene>
<keyword evidence="1" id="KW-0732">Signal</keyword>
<evidence type="ECO:0000313" key="3">
    <source>
        <dbReference type="Proteomes" id="UP000295124"/>
    </source>
</evidence>
<name>A0A4R4ZVV3_9ACTN</name>